<keyword evidence="3" id="KW-1185">Reference proteome</keyword>
<feature type="compositionally biased region" description="Polar residues" evidence="1">
    <location>
        <begin position="515"/>
        <end position="526"/>
    </location>
</feature>
<dbReference type="Proteomes" id="UP000777482">
    <property type="component" value="Unassembled WGS sequence"/>
</dbReference>
<feature type="region of interest" description="Disordered" evidence="1">
    <location>
        <begin position="515"/>
        <end position="538"/>
    </location>
</feature>
<feature type="compositionally biased region" description="Low complexity" evidence="1">
    <location>
        <begin position="314"/>
        <end position="334"/>
    </location>
</feature>
<feature type="compositionally biased region" description="Acidic residues" evidence="1">
    <location>
        <begin position="562"/>
        <end position="571"/>
    </location>
</feature>
<protein>
    <submittedName>
        <fullName evidence="2">Uncharacterized protein</fullName>
    </submittedName>
</protein>
<evidence type="ECO:0000313" key="2">
    <source>
        <dbReference type="EMBL" id="KAG0664832.1"/>
    </source>
</evidence>
<feature type="compositionally biased region" description="Low complexity" evidence="1">
    <location>
        <begin position="836"/>
        <end position="851"/>
    </location>
</feature>
<feature type="compositionally biased region" description="Basic residues" evidence="1">
    <location>
        <begin position="711"/>
        <end position="725"/>
    </location>
</feature>
<feature type="compositionally biased region" description="Low complexity" evidence="1">
    <location>
        <begin position="626"/>
        <end position="652"/>
    </location>
</feature>
<feature type="region of interest" description="Disordered" evidence="1">
    <location>
        <begin position="562"/>
        <end position="652"/>
    </location>
</feature>
<feature type="region of interest" description="Disordered" evidence="1">
    <location>
        <begin position="802"/>
        <end position="859"/>
    </location>
</feature>
<dbReference type="PANTHER" id="PTHR38645">
    <property type="entry name" value="CHROMOSOME 9, WHOLE GENOME SHOTGUN SEQUENCE"/>
    <property type="match status" value="1"/>
</dbReference>
<dbReference type="PANTHER" id="PTHR38645:SF1">
    <property type="entry name" value="YALI0F12243P"/>
    <property type="match status" value="1"/>
</dbReference>
<gene>
    <name evidence="2" type="ORF">C6P46_000969</name>
</gene>
<accession>A0A9P6W522</accession>
<feature type="region of interest" description="Disordered" evidence="1">
    <location>
        <begin position="664"/>
        <end position="760"/>
    </location>
</feature>
<dbReference type="AlphaFoldDB" id="A0A9P6W522"/>
<sequence length="859" mass="89632">MAMPPPAPTAFGDSEPVLAHDMVDVGTAVDLFDDGGSVQSPPLTAGYFRKAVCRVHDVLYGGRGKDRIEIDHVVRELYDTGSIFENPLTLARGKTAIADMFALLSLVPGTMWSEMGDMTHSQSAFDGNCLVVFSHTLHISLLSFLDRENAPTYLGGGHGASTATTAGGCPPTTPSRQRSHSFFSLPGTPYPLTPSVHCGDETGSEGAHSPGIFSKTYASMTTRDRWPAASLLRALSPRSIASSLATVHLKLHTRLLFNEEGRIISHEDTWGLKEIVEGVFPLGAHLYAINRQGLGWFASIASRILVPKPLDPGVPTSSPAGSAAAAELESATAPRKLTDSTWPARRSEFTLSSTATEESLARYHQALMMSSPHRKLMNPFPTYTPDGVEPAGAALGLDVGERAKPTTMADDDRVISSRKLRLEINVTSAHLPTPQGTAQTREHDQAMESLGQLNTALPPNELAEQALASSFRQAALSITALFKQGKRATTKAYIAGQRQALQEVLEFMQAMLDHSGNQSGPANSHSLPAGSGASGAAASLGQVDGSRLINFICARQEALKAEEEDYDEEEVSGPGSGSTAVPSRRAASAAPAVPTNLRPSMPFGTRSEGATRAASPTPRNVPTGLPTAAASTNVASTSSAPPSPTSSLAFSPPFTRSTASLFRPTSHLAPTAPPPVAHSHSAPPASPSPLGPTHPSSLATGNPPSPLGRPSRLHRDHHHHHRTRNSSRSNGVSATASAGGTGTKATQLMPTGPGLSAAAAGDESTSAGVKRRWAREAVGFGGGGGDQGGGDADVVEVHAADDESAAGRDGMDVEPMADLEGWDGIGERPPKRTMRSARVSAAAAESSARAANTPPSNES</sequence>
<feature type="compositionally biased region" description="Low complexity" evidence="1">
    <location>
        <begin position="726"/>
        <end position="746"/>
    </location>
</feature>
<reference evidence="2 3" key="1">
    <citation type="submission" date="2020-11" db="EMBL/GenBank/DDBJ databases">
        <title>Kefir isolates.</title>
        <authorList>
            <person name="Marcisauskas S."/>
            <person name="Kim Y."/>
            <person name="Blasche S."/>
        </authorList>
    </citation>
    <scope>NUCLEOTIDE SEQUENCE [LARGE SCALE GENOMIC DNA]</scope>
    <source>
        <strain evidence="2 3">KR</strain>
    </source>
</reference>
<feature type="compositionally biased region" description="Basic and acidic residues" evidence="1">
    <location>
        <begin position="802"/>
        <end position="811"/>
    </location>
</feature>
<evidence type="ECO:0000313" key="3">
    <source>
        <dbReference type="Proteomes" id="UP000777482"/>
    </source>
</evidence>
<proteinExistence type="predicted"/>
<feature type="compositionally biased region" description="Low complexity" evidence="1">
    <location>
        <begin position="529"/>
        <end position="538"/>
    </location>
</feature>
<dbReference type="EMBL" id="PUHQ01000012">
    <property type="protein sequence ID" value="KAG0664832.1"/>
    <property type="molecule type" value="Genomic_DNA"/>
</dbReference>
<comment type="caution">
    <text evidence="2">The sequence shown here is derived from an EMBL/GenBank/DDBJ whole genome shotgun (WGS) entry which is preliminary data.</text>
</comment>
<evidence type="ECO:0000256" key="1">
    <source>
        <dbReference type="SAM" id="MobiDB-lite"/>
    </source>
</evidence>
<dbReference type="OrthoDB" id="9995831at2759"/>
<name>A0A9P6W522_RHOMI</name>
<organism evidence="2 3">
    <name type="scientific">Rhodotorula mucilaginosa</name>
    <name type="common">Yeast</name>
    <name type="synonym">Rhodotorula rubra</name>
    <dbReference type="NCBI Taxonomy" id="5537"/>
    <lineage>
        <taxon>Eukaryota</taxon>
        <taxon>Fungi</taxon>
        <taxon>Dikarya</taxon>
        <taxon>Basidiomycota</taxon>
        <taxon>Pucciniomycotina</taxon>
        <taxon>Microbotryomycetes</taxon>
        <taxon>Sporidiobolales</taxon>
        <taxon>Sporidiobolaceae</taxon>
        <taxon>Rhodotorula</taxon>
    </lineage>
</organism>
<feature type="compositionally biased region" description="Low complexity" evidence="1">
    <location>
        <begin position="578"/>
        <end position="595"/>
    </location>
</feature>
<feature type="region of interest" description="Disordered" evidence="1">
    <location>
        <begin position="314"/>
        <end position="341"/>
    </location>
</feature>